<dbReference type="FunFam" id="3.20.20.80:FF:000003">
    <property type="entry name" value="1,4-alpha-glucan branching enzyme GlgB"/>
    <property type="match status" value="1"/>
</dbReference>
<dbReference type="EC" id="2.4.1.18" evidence="9"/>
<dbReference type="SUPFAM" id="SSF51011">
    <property type="entry name" value="Glycosyl hydrolase domain"/>
    <property type="match status" value="1"/>
</dbReference>
<feature type="active site" description="Nucleophile" evidence="9 10">
    <location>
        <position position="519"/>
    </location>
</feature>
<dbReference type="UniPathway" id="UPA00164"/>
<keyword evidence="4 9" id="KW-0321">Glycogen metabolism</keyword>
<keyword evidence="6 9" id="KW-0808">Transferase</keyword>
<gene>
    <name evidence="9" type="primary">glgB</name>
    <name evidence="13" type="ordered locus">Ndas_0246</name>
</gene>
<dbReference type="AlphaFoldDB" id="D7AUD7"/>
<dbReference type="HOGENOM" id="CLU_004245_3_2_11"/>
<evidence type="ECO:0000256" key="11">
    <source>
        <dbReference type="SAM" id="MobiDB-lite"/>
    </source>
</evidence>
<dbReference type="HAMAP" id="MF_00685">
    <property type="entry name" value="GlgB"/>
    <property type="match status" value="1"/>
</dbReference>
<dbReference type="SUPFAM" id="SSF51445">
    <property type="entry name" value="(Trans)glycosidases"/>
    <property type="match status" value="1"/>
</dbReference>
<accession>D7AUD7</accession>
<dbReference type="SUPFAM" id="SSF81296">
    <property type="entry name" value="E set domains"/>
    <property type="match status" value="2"/>
</dbReference>
<keyword evidence="7 9" id="KW-0320">Glycogen biosynthesis</keyword>
<sequence length="839" mass="92044">MTSPRSEQRPRASAAKTATNGKNPKKKAVESIPVVEEVSVAETAAAVEPAAGKPAGGKAAKAVRKAATAGTGEKAPAASKGRASANGRAAAKGRAATNGRAATAKPPAASRRKGPDPELVAALDRLVDGHHHDPHALLGVHAEGRGTVVRALRPGAVEVHAVLADGSRLRLDHLHRGVFSAKVSRSRLGSVPDYRISARYEDGAEHVAADPYRFAPTLGELDLHLIGEGRHEELWNALGAHVRVEDTAMGEVAGTRFAVWAPDARGVRMIGDFNHWSGVGHPMRSLGSSGVWELFVPGIGEGGLYKFQVLGADGHWRDKADPMARCTQMPPATASVVTSSTHVWSDQEWMAERKGVEQHRAPMSVYEVHLGSWRPGLGYAELAEELVAYVTDMGFTHVEFLPVAGHPYDGSWGYQVTSYYAPTPRFGTPDEFRHLVDALHRAGVGVLLDWVPAHFPKDEWALARFDGSALYEHPDPRRGEHPDWGTLIFNYGRTEVRNFLVANALYWLEEFHVDGLRVDAVASMIYLDYSRDSGAWEPNVFGGRENLEAIDFLKELNTTVYRRNPHVAMIAEESTAYTGVTTPVDHGGLGFGFKWNMGWMHDTLEYVKKEPVHRQYHHDDVTFSMVYAYSENYVLPLSHDEVVHGKQSLFNKPPGDEWQRSATLRALLAFMWSHPGKQLLFMGGEIAQGDEWSHREGVPWWLLQFEHHAGVQRLVRTLNEAYRPRAALWSQDTEPAGFTWLDGGDREGNTLSYLRHGDDGSVLACAVNFSPVPRTGRRMGLPSGGRWNAVLNTDEARFGGSDHPAPARVDAEPVPWDGQPFSAEVVLPPLGAVWFEPGS</sequence>
<dbReference type="CAZy" id="CBM48">
    <property type="family name" value="Carbohydrate-Binding Module Family 48"/>
</dbReference>
<dbReference type="FunFam" id="2.60.40.10:FF:000169">
    <property type="entry name" value="1,4-alpha-glucan branching enzyme GlgB"/>
    <property type="match status" value="1"/>
</dbReference>
<dbReference type="Pfam" id="PF02922">
    <property type="entry name" value="CBM_48"/>
    <property type="match status" value="1"/>
</dbReference>
<feature type="domain" description="Glycosyl hydrolase family 13 catalytic" evidence="12">
    <location>
        <begin position="367"/>
        <end position="706"/>
    </location>
</feature>
<evidence type="ECO:0000259" key="12">
    <source>
        <dbReference type="SMART" id="SM00642"/>
    </source>
</evidence>
<dbReference type="Gene3D" id="3.20.20.80">
    <property type="entry name" value="Glycosidases"/>
    <property type="match status" value="1"/>
</dbReference>
<dbReference type="STRING" id="446468.Ndas_0246"/>
<reference evidence="13 14" key="1">
    <citation type="journal article" date="2010" name="Stand. Genomic Sci.">
        <title>Complete genome sequence of Nocardiopsis dassonvillei type strain (IMRU 509).</title>
        <authorList>
            <person name="Sun H."/>
            <person name="Lapidus A."/>
            <person name="Nolan M."/>
            <person name="Lucas S."/>
            <person name="Del Rio T.G."/>
            <person name="Tice H."/>
            <person name="Cheng J.F."/>
            <person name="Tapia R."/>
            <person name="Han C."/>
            <person name="Goodwin L."/>
            <person name="Pitluck S."/>
            <person name="Pagani I."/>
            <person name="Ivanova N."/>
            <person name="Mavromatis K."/>
            <person name="Mikhailova N."/>
            <person name="Pati A."/>
            <person name="Chen A."/>
            <person name="Palaniappan K."/>
            <person name="Land M."/>
            <person name="Hauser L."/>
            <person name="Chang Y.J."/>
            <person name="Jeffries C.D."/>
            <person name="Djao O.D."/>
            <person name="Rohde M."/>
            <person name="Sikorski J."/>
            <person name="Goker M."/>
            <person name="Woyke T."/>
            <person name="Bristow J."/>
            <person name="Eisen J.A."/>
            <person name="Markowitz V."/>
            <person name="Hugenholtz P."/>
            <person name="Kyrpides N.C."/>
            <person name="Klenk H.P."/>
        </authorList>
    </citation>
    <scope>NUCLEOTIDE SEQUENCE [LARGE SCALE GENOMIC DNA]</scope>
    <source>
        <strain evidence="14">ATCC 23218 / DSM 43111 / CIP 107115 / JCM 7437 / KCTC 9190 / NBRC 14626 / NCTC 10488 / NRRL B-5397 / IMRU 509</strain>
    </source>
</reference>
<comment type="pathway">
    <text evidence="2 9">Glycan biosynthesis; glycogen biosynthesis.</text>
</comment>
<protein>
    <recommendedName>
        <fullName evidence="9">1,4-alpha-glucan branching enzyme GlgB</fullName>
        <ecNumber evidence="9">2.4.1.18</ecNumber>
    </recommendedName>
    <alternativeName>
        <fullName evidence="9">1,4-alpha-D-glucan:1,4-alpha-D-glucan 6-glucosyl-transferase</fullName>
    </alternativeName>
    <alternativeName>
        <fullName evidence="9">Alpha-(1-&gt;4)-glucan branching enzyme</fullName>
    </alternativeName>
    <alternativeName>
        <fullName evidence="9">Glycogen branching enzyme</fullName>
        <shortName evidence="9">BE</shortName>
    </alternativeName>
</protein>
<dbReference type="InterPro" id="IPR014756">
    <property type="entry name" value="Ig_E-set"/>
</dbReference>
<feature type="region of interest" description="Disordered" evidence="11">
    <location>
        <begin position="1"/>
        <end position="117"/>
    </location>
</feature>
<dbReference type="PIRSF" id="PIRSF000463">
    <property type="entry name" value="GlgB"/>
    <property type="match status" value="1"/>
</dbReference>
<dbReference type="GO" id="GO:0005829">
    <property type="term" value="C:cytosol"/>
    <property type="evidence" value="ECO:0007669"/>
    <property type="project" value="TreeGrafter"/>
</dbReference>
<dbReference type="Pfam" id="PF02806">
    <property type="entry name" value="Alpha-amylase_C"/>
    <property type="match status" value="1"/>
</dbReference>
<evidence type="ECO:0000256" key="6">
    <source>
        <dbReference type="ARBA" id="ARBA00022679"/>
    </source>
</evidence>
<evidence type="ECO:0000256" key="1">
    <source>
        <dbReference type="ARBA" id="ARBA00000826"/>
    </source>
</evidence>
<dbReference type="GO" id="GO:0003844">
    <property type="term" value="F:1,4-alpha-glucan branching enzyme activity"/>
    <property type="evidence" value="ECO:0007669"/>
    <property type="project" value="UniProtKB-UniRule"/>
</dbReference>
<feature type="compositionally biased region" description="Low complexity" evidence="11">
    <location>
        <begin position="30"/>
        <end position="104"/>
    </location>
</feature>
<dbReference type="Proteomes" id="UP000002219">
    <property type="component" value="Chromosome 1"/>
</dbReference>
<dbReference type="InterPro" id="IPR017853">
    <property type="entry name" value="GH"/>
</dbReference>
<dbReference type="InterPro" id="IPR054169">
    <property type="entry name" value="GlgB_N"/>
</dbReference>
<dbReference type="NCBIfam" id="TIGR01515">
    <property type="entry name" value="branching_enzym"/>
    <property type="match status" value="1"/>
</dbReference>
<dbReference type="GO" id="GO:0005978">
    <property type="term" value="P:glycogen biosynthetic process"/>
    <property type="evidence" value="ECO:0007669"/>
    <property type="project" value="UniProtKB-UniRule"/>
</dbReference>
<dbReference type="EMBL" id="CP002040">
    <property type="protein sequence ID" value="ADH65695.1"/>
    <property type="molecule type" value="Genomic_DNA"/>
</dbReference>
<evidence type="ECO:0000256" key="8">
    <source>
        <dbReference type="ARBA" id="ARBA00023277"/>
    </source>
</evidence>
<dbReference type="CDD" id="cd11322">
    <property type="entry name" value="AmyAc_Glg_BE"/>
    <property type="match status" value="1"/>
</dbReference>
<dbReference type="InterPro" id="IPR006048">
    <property type="entry name" value="A-amylase/branching_C"/>
</dbReference>
<dbReference type="InterPro" id="IPR006047">
    <property type="entry name" value="GH13_cat_dom"/>
</dbReference>
<evidence type="ECO:0000313" key="14">
    <source>
        <dbReference type="Proteomes" id="UP000002219"/>
    </source>
</evidence>
<comment type="subunit">
    <text evidence="9">Monomer.</text>
</comment>
<dbReference type="Gene3D" id="2.60.40.10">
    <property type="entry name" value="Immunoglobulins"/>
    <property type="match status" value="2"/>
</dbReference>
<evidence type="ECO:0000256" key="2">
    <source>
        <dbReference type="ARBA" id="ARBA00004964"/>
    </source>
</evidence>
<dbReference type="InterPro" id="IPR013783">
    <property type="entry name" value="Ig-like_fold"/>
</dbReference>
<evidence type="ECO:0000256" key="9">
    <source>
        <dbReference type="HAMAP-Rule" id="MF_00685"/>
    </source>
</evidence>
<dbReference type="eggNOG" id="COG0296">
    <property type="taxonomic scope" value="Bacteria"/>
</dbReference>
<dbReference type="InterPro" id="IPR044143">
    <property type="entry name" value="GlgB_N_E_set_prok"/>
</dbReference>
<dbReference type="NCBIfam" id="NF008967">
    <property type="entry name" value="PRK12313.1"/>
    <property type="match status" value="1"/>
</dbReference>
<feature type="active site" description="Proton donor" evidence="9 10">
    <location>
        <position position="572"/>
    </location>
</feature>
<dbReference type="PANTHER" id="PTHR43651">
    <property type="entry name" value="1,4-ALPHA-GLUCAN-BRANCHING ENZYME"/>
    <property type="match status" value="1"/>
</dbReference>
<comment type="catalytic activity">
    <reaction evidence="1 9">
        <text>Transfers a segment of a (1-&gt;4)-alpha-D-glucan chain to a primary hydroxy group in a similar glucan chain.</text>
        <dbReference type="EC" id="2.4.1.18"/>
    </reaction>
</comment>
<feature type="compositionally biased region" description="Basic and acidic residues" evidence="11">
    <location>
        <begin position="1"/>
        <end position="10"/>
    </location>
</feature>
<comment type="similarity">
    <text evidence="3 9">Belongs to the glycosyl hydrolase 13 family. GlgB subfamily.</text>
</comment>
<evidence type="ECO:0000313" key="13">
    <source>
        <dbReference type="EMBL" id="ADH65695.1"/>
    </source>
</evidence>
<dbReference type="PANTHER" id="PTHR43651:SF3">
    <property type="entry name" value="1,4-ALPHA-GLUCAN-BRANCHING ENZYME"/>
    <property type="match status" value="1"/>
</dbReference>
<dbReference type="InterPro" id="IPR013780">
    <property type="entry name" value="Glyco_hydro_b"/>
</dbReference>
<name>D7AUD7_NOCDD</name>
<dbReference type="Gene3D" id="2.60.40.1180">
    <property type="entry name" value="Golgi alpha-mannosidase II"/>
    <property type="match status" value="1"/>
</dbReference>
<evidence type="ECO:0000256" key="4">
    <source>
        <dbReference type="ARBA" id="ARBA00022600"/>
    </source>
</evidence>
<dbReference type="GO" id="GO:0004553">
    <property type="term" value="F:hydrolase activity, hydrolyzing O-glycosyl compounds"/>
    <property type="evidence" value="ECO:0007669"/>
    <property type="project" value="InterPro"/>
</dbReference>
<dbReference type="GO" id="GO:0043169">
    <property type="term" value="F:cation binding"/>
    <property type="evidence" value="ECO:0007669"/>
    <property type="project" value="InterPro"/>
</dbReference>
<dbReference type="InterPro" id="IPR004193">
    <property type="entry name" value="Glyco_hydro_13_N"/>
</dbReference>
<dbReference type="InterPro" id="IPR037439">
    <property type="entry name" value="Branching_enzy"/>
</dbReference>
<proteinExistence type="inferred from homology"/>
<organism evidence="13 14">
    <name type="scientific">Nocardiopsis dassonvillei (strain ATCC 23218 / DSM 43111 / CIP 107115 / JCM 7437 / KCTC 9190 / NBRC 14626 / NCTC 10488 / NRRL B-5397 / IMRU 509)</name>
    <name type="common">Actinomadura dassonvillei</name>
    <dbReference type="NCBI Taxonomy" id="446468"/>
    <lineage>
        <taxon>Bacteria</taxon>
        <taxon>Bacillati</taxon>
        <taxon>Actinomycetota</taxon>
        <taxon>Actinomycetes</taxon>
        <taxon>Streptosporangiales</taxon>
        <taxon>Nocardiopsidaceae</taxon>
        <taxon>Nocardiopsis</taxon>
    </lineage>
</organism>
<dbReference type="CDD" id="cd02855">
    <property type="entry name" value="E_set_GBE_prok_N"/>
    <property type="match status" value="1"/>
</dbReference>
<evidence type="ECO:0000256" key="3">
    <source>
        <dbReference type="ARBA" id="ARBA00009000"/>
    </source>
</evidence>
<evidence type="ECO:0000256" key="10">
    <source>
        <dbReference type="PIRSR" id="PIRSR000463-1"/>
    </source>
</evidence>
<dbReference type="InterPro" id="IPR006407">
    <property type="entry name" value="GlgB"/>
</dbReference>
<dbReference type="SMART" id="SM00642">
    <property type="entry name" value="Aamy"/>
    <property type="match status" value="1"/>
</dbReference>
<dbReference type="NCBIfam" id="NF003811">
    <property type="entry name" value="PRK05402.1"/>
    <property type="match status" value="1"/>
</dbReference>
<dbReference type="KEGG" id="nda:Ndas_0246"/>
<dbReference type="Pfam" id="PF00128">
    <property type="entry name" value="Alpha-amylase"/>
    <property type="match status" value="1"/>
</dbReference>
<comment type="function">
    <text evidence="9">Catalyzes the formation of the alpha-1,6-glucosidic linkages in glycogen by scission of a 1,4-alpha-linked oligosaccharide from growing alpha-1,4-glucan chains and the subsequent attachment of the oligosaccharide to the alpha-1,6 position.</text>
</comment>
<keyword evidence="8 9" id="KW-0119">Carbohydrate metabolism</keyword>
<dbReference type="CAZy" id="GH13">
    <property type="family name" value="Glycoside Hydrolase Family 13"/>
</dbReference>
<dbReference type="FunFam" id="2.60.40.1180:FF:000002">
    <property type="entry name" value="1,4-alpha-glucan branching enzyme GlgB"/>
    <property type="match status" value="1"/>
</dbReference>
<keyword evidence="14" id="KW-1185">Reference proteome</keyword>
<evidence type="ECO:0000256" key="5">
    <source>
        <dbReference type="ARBA" id="ARBA00022676"/>
    </source>
</evidence>
<keyword evidence="5 9" id="KW-0328">Glycosyltransferase</keyword>
<dbReference type="Pfam" id="PF22019">
    <property type="entry name" value="GlgB_N"/>
    <property type="match status" value="1"/>
</dbReference>
<evidence type="ECO:0000256" key="7">
    <source>
        <dbReference type="ARBA" id="ARBA00023056"/>
    </source>
</evidence>